<dbReference type="GO" id="GO:0043565">
    <property type="term" value="F:sequence-specific DNA binding"/>
    <property type="evidence" value="ECO:0007669"/>
    <property type="project" value="InterPro"/>
</dbReference>
<dbReference type="CDD" id="cd07377">
    <property type="entry name" value="WHTH_GntR"/>
    <property type="match status" value="1"/>
</dbReference>
<dbReference type="GO" id="GO:0003700">
    <property type="term" value="F:DNA-binding transcription factor activity"/>
    <property type="evidence" value="ECO:0007669"/>
    <property type="project" value="InterPro"/>
</dbReference>
<dbReference type="InterPro" id="IPR036390">
    <property type="entry name" value="WH_DNA-bd_sf"/>
</dbReference>
<feature type="domain" description="HTH gntR-type" evidence="5">
    <location>
        <begin position="8"/>
        <end position="75"/>
    </location>
</feature>
<dbReference type="SMART" id="SM00895">
    <property type="entry name" value="FCD"/>
    <property type="match status" value="1"/>
</dbReference>
<dbReference type="RefSeq" id="WP_103931160.1">
    <property type="nucleotide sequence ID" value="NZ_FNVA01000001.1"/>
</dbReference>
<dbReference type="InterPro" id="IPR011711">
    <property type="entry name" value="GntR_C"/>
</dbReference>
<dbReference type="InterPro" id="IPR000524">
    <property type="entry name" value="Tscrpt_reg_HTH_GntR"/>
</dbReference>
<evidence type="ECO:0000256" key="2">
    <source>
        <dbReference type="ARBA" id="ARBA00023125"/>
    </source>
</evidence>
<dbReference type="EMBL" id="FNVA01000001">
    <property type="protein sequence ID" value="SEF49515.1"/>
    <property type="molecule type" value="Genomic_DNA"/>
</dbReference>
<gene>
    <name evidence="6" type="ORF">SAMN05421819_0187</name>
</gene>
<evidence type="ECO:0000313" key="6">
    <source>
        <dbReference type="EMBL" id="SEF49515.1"/>
    </source>
</evidence>
<dbReference type="OrthoDB" id="9781630at2"/>
<organism evidence="6 7">
    <name type="scientific">Bryocella elongata</name>
    <dbReference type="NCBI Taxonomy" id="863522"/>
    <lineage>
        <taxon>Bacteria</taxon>
        <taxon>Pseudomonadati</taxon>
        <taxon>Acidobacteriota</taxon>
        <taxon>Terriglobia</taxon>
        <taxon>Terriglobales</taxon>
        <taxon>Acidobacteriaceae</taxon>
        <taxon>Bryocella</taxon>
    </lineage>
</organism>
<sequence>MLRLPRVPNLTEMAYLSVRKYLLDGSLTEGERLTEESVATRLGISKSPVREALNRLETEGLIVISPRRGAFVRRFTLEETRDLYNVREVLETYAVRVADVSPRLIDELEQSIERTREHLRNGDKPGHVDEDVRFHSLLAASSGNGELKAMLENVQHKSLLSRSKTFHLSAPATPAGHAKILEALRRGDRTAAAEAMSEHIFFTRDALLTVMEQEGEEPTSTEPPEGQGELSLAADA</sequence>
<dbReference type="Pfam" id="PF07729">
    <property type="entry name" value="FCD"/>
    <property type="match status" value="1"/>
</dbReference>
<dbReference type="SUPFAM" id="SSF46785">
    <property type="entry name" value="Winged helix' DNA-binding domain"/>
    <property type="match status" value="1"/>
</dbReference>
<dbReference type="PANTHER" id="PTHR43537">
    <property type="entry name" value="TRANSCRIPTIONAL REGULATOR, GNTR FAMILY"/>
    <property type="match status" value="1"/>
</dbReference>
<dbReference type="PRINTS" id="PR00033">
    <property type="entry name" value="HTHASNC"/>
</dbReference>
<evidence type="ECO:0000256" key="3">
    <source>
        <dbReference type="ARBA" id="ARBA00023163"/>
    </source>
</evidence>
<dbReference type="InterPro" id="IPR036388">
    <property type="entry name" value="WH-like_DNA-bd_sf"/>
</dbReference>
<dbReference type="SMART" id="SM00345">
    <property type="entry name" value="HTH_GNTR"/>
    <property type="match status" value="1"/>
</dbReference>
<dbReference type="PANTHER" id="PTHR43537:SF5">
    <property type="entry name" value="UXU OPERON TRANSCRIPTIONAL REGULATOR"/>
    <property type="match status" value="1"/>
</dbReference>
<dbReference type="Gene3D" id="1.10.10.10">
    <property type="entry name" value="Winged helix-like DNA-binding domain superfamily/Winged helix DNA-binding domain"/>
    <property type="match status" value="1"/>
</dbReference>
<dbReference type="PRINTS" id="PR00035">
    <property type="entry name" value="HTHGNTR"/>
</dbReference>
<reference evidence="6 7" key="1">
    <citation type="submission" date="2016-10" db="EMBL/GenBank/DDBJ databases">
        <authorList>
            <person name="de Groot N.N."/>
        </authorList>
    </citation>
    <scope>NUCLEOTIDE SEQUENCE [LARGE SCALE GENOMIC DNA]</scope>
    <source>
        <strain evidence="6 7">DSM 22489</strain>
    </source>
</reference>
<dbReference type="AlphaFoldDB" id="A0A1H5SGB5"/>
<dbReference type="InterPro" id="IPR008920">
    <property type="entry name" value="TF_FadR/GntR_C"/>
</dbReference>
<feature type="compositionally biased region" description="Low complexity" evidence="4">
    <location>
        <begin position="220"/>
        <end position="229"/>
    </location>
</feature>
<proteinExistence type="predicted"/>
<dbReference type="InterPro" id="IPR000485">
    <property type="entry name" value="AsnC-type_HTH_dom"/>
</dbReference>
<keyword evidence="1" id="KW-0805">Transcription regulation</keyword>
<evidence type="ECO:0000313" key="7">
    <source>
        <dbReference type="Proteomes" id="UP000236728"/>
    </source>
</evidence>
<dbReference type="Proteomes" id="UP000236728">
    <property type="component" value="Unassembled WGS sequence"/>
</dbReference>
<dbReference type="Pfam" id="PF00392">
    <property type="entry name" value="GntR"/>
    <property type="match status" value="1"/>
</dbReference>
<evidence type="ECO:0000259" key="5">
    <source>
        <dbReference type="PROSITE" id="PS50949"/>
    </source>
</evidence>
<evidence type="ECO:0000256" key="4">
    <source>
        <dbReference type="SAM" id="MobiDB-lite"/>
    </source>
</evidence>
<name>A0A1H5SGB5_9BACT</name>
<dbReference type="PROSITE" id="PS50949">
    <property type="entry name" value="HTH_GNTR"/>
    <property type="match status" value="1"/>
</dbReference>
<keyword evidence="3" id="KW-0804">Transcription</keyword>
<feature type="region of interest" description="Disordered" evidence="4">
    <location>
        <begin position="212"/>
        <end position="236"/>
    </location>
</feature>
<keyword evidence="2" id="KW-0238">DNA-binding</keyword>
<dbReference type="Gene3D" id="1.20.120.530">
    <property type="entry name" value="GntR ligand-binding domain-like"/>
    <property type="match status" value="1"/>
</dbReference>
<evidence type="ECO:0000256" key="1">
    <source>
        <dbReference type="ARBA" id="ARBA00023015"/>
    </source>
</evidence>
<dbReference type="SUPFAM" id="SSF48008">
    <property type="entry name" value="GntR ligand-binding domain-like"/>
    <property type="match status" value="1"/>
</dbReference>
<keyword evidence="7" id="KW-1185">Reference proteome</keyword>
<protein>
    <submittedName>
        <fullName evidence="6">Transcriptional regulator, GntR family</fullName>
    </submittedName>
</protein>
<accession>A0A1H5SGB5</accession>